<evidence type="ECO:0000313" key="2">
    <source>
        <dbReference type="Proteomes" id="UP000807504"/>
    </source>
</evidence>
<reference evidence="1" key="2">
    <citation type="submission" date="2020-06" db="EMBL/GenBank/DDBJ databases">
        <authorList>
            <person name="Sheffer M."/>
        </authorList>
    </citation>
    <scope>NUCLEOTIDE SEQUENCE</scope>
</reference>
<keyword evidence="2" id="KW-1185">Reference proteome</keyword>
<evidence type="ECO:0000313" key="1">
    <source>
        <dbReference type="EMBL" id="KAF8773032.1"/>
    </source>
</evidence>
<accession>A0A8T0EGR1</accession>
<dbReference type="EMBL" id="JABXBU010002227">
    <property type="protein sequence ID" value="KAF8773032.1"/>
    <property type="molecule type" value="Genomic_DNA"/>
</dbReference>
<gene>
    <name evidence="1" type="ORF">HNY73_015727</name>
</gene>
<reference evidence="1" key="1">
    <citation type="journal article" date="2020" name="bioRxiv">
        <title>Chromosome-level reference genome of the European wasp spider Argiope bruennichi: a resource for studies on range expansion and evolutionary adaptation.</title>
        <authorList>
            <person name="Sheffer M.M."/>
            <person name="Hoppe A."/>
            <person name="Krehenwinkel H."/>
            <person name="Uhl G."/>
            <person name="Kuss A.W."/>
            <person name="Jensen L."/>
            <person name="Jensen C."/>
            <person name="Gillespie R.G."/>
            <person name="Hoff K.J."/>
            <person name="Prost S."/>
        </authorList>
    </citation>
    <scope>NUCLEOTIDE SEQUENCE</scope>
</reference>
<dbReference type="AlphaFoldDB" id="A0A8T0EGR1"/>
<name>A0A8T0EGR1_ARGBR</name>
<dbReference type="Proteomes" id="UP000807504">
    <property type="component" value="Unassembled WGS sequence"/>
</dbReference>
<protein>
    <submittedName>
        <fullName evidence="1">Uncharacterized protein</fullName>
    </submittedName>
</protein>
<sequence>MASMGSYPSRRVFADRPVLWERTALANGLNTLELRFSEGEGGGILLFTNLYTTPFFSGGGRSTHKKSSLFGGSYAVWLFKTRPIASGV</sequence>
<comment type="caution">
    <text evidence="1">The sequence shown here is derived from an EMBL/GenBank/DDBJ whole genome shotgun (WGS) entry which is preliminary data.</text>
</comment>
<proteinExistence type="predicted"/>
<organism evidence="1 2">
    <name type="scientific">Argiope bruennichi</name>
    <name type="common">Wasp spider</name>
    <name type="synonym">Aranea bruennichi</name>
    <dbReference type="NCBI Taxonomy" id="94029"/>
    <lineage>
        <taxon>Eukaryota</taxon>
        <taxon>Metazoa</taxon>
        <taxon>Ecdysozoa</taxon>
        <taxon>Arthropoda</taxon>
        <taxon>Chelicerata</taxon>
        <taxon>Arachnida</taxon>
        <taxon>Araneae</taxon>
        <taxon>Araneomorphae</taxon>
        <taxon>Entelegynae</taxon>
        <taxon>Araneoidea</taxon>
        <taxon>Araneidae</taxon>
        <taxon>Argiope</taxon>
    </lineage>
</organism>